<evidence type="ECO:0000313" key="3">
    <source>
        <dbReference type="Proteomes" id="UP000002820"/>
    </source>
</evidence>
<feature type="region of interest" description="Disordered" evidence="1">
    <location>
        <begin position="358"/>
        <end position="380"/>
    </location>
</feature>
<accession>I6S2B7</accession>
<dbReference type="RefSeq" id="YP_006560346.1">
    <property type="nucleotide sequence ID" value="NC_018271.1"/>
</dbReference>
<evidence type="ECO:0000256" key="1">
    <source>
        <dbReference type="SAM" id="MobiDB-lite"/>
    </source>
</evidence>
<feature type="compositionally biased region" description="Basic and acidic residues" evidence="1">
    <location>
        <begin position="537"/>
        <end position="554"/>
    </location>
</feature>
<feature type="compositionally biased region" description="Polar residues" evidence="1">
    <location>
        <begin position="371"/>
        <end position="380"/>
    </location>
</feature>
<sequence length="560" mass="64315">MKIIQLNNYVKPVIEEVKNKDWVLNGKNNDYFDYVKYRYIGSPTNAAIIDTYRSLTFGKGLAAKNASRKPLEWVKLLSILDKKDLKKVVEEFLLQGNAAFQVIQNKQGNEPAKIKHIPVKTLAPQKANEDGEVEGYWYCTSWKDYRKAEFEPQYFEKWTPDTKAAISIVYINDCESDINYYSLPKYQSGLQYAEMEEEVSNYYINHIKNGFSFGYVVNMNNGIPATEEERYEIEQRIKNQLTGSSNAGKMVISFNNGKEAEITIVPIVGNSSHKQWETVNKEAEEKLMRSHRVVSPMLFGIKNNTGLGNNADELDTALKLTMDMVINPIQYFILDFIDPVLQAAGVNLDLYFKPINEQEQQEQAEEPQQAVTELSETEPNPSQFLIDLGEEEPNADEWELITEETIKGRPLQDAALQLAALPSTPRNKSDQDNDLFKVRYVYAGNKTGQRQFCKDMLAAKKVYRFEDIDAAKNKIVQAGMGPNGADTYDVWLWKGGVNCKHFWERRVYLRKNNKRISVNEARRRILDLDPSDRAEFRLPENDKKVAKRPHDMPRGGRLPK</sequence>
<gene>
    <name evidence="2" type="ORF">P12024S_06</name>
</gene>
<dbReference type="EMBL" id="JQ823122">
    <property type="protein sequence ID" value="AFM54667.1"/>
    <property type="molecule type" value="Genomic_DNA"/>
</dbReference>
<reference evidence="2 3" key="1">
    <citation type="journal article" date="2012" name="J. Virol.">
        <title>Complete Genome Sequences of Two Persicivirga Bacteriophages, P12024S and P12024L.</title>
        <authorList>
            <person name="Kang I."/>
            <person name="Jang H."/>
            <person name="Cho J.C."/>
        </authorList>
    </citation>
    <scope>NUCLEOTIDE SEQUENCE [LARGE SCALE GENOMIC DNA]</scope>
</reference>
<dbReference type="Proteomes" id="UP000002820">
    <property type="component" value="Segment"/>
</dbReference>
<feature type="region of interest" description="Disordered" evidence="1">
    <location>
        <begin position="537"/>
        <end position="560"/>
    </location>
</feature>
<evidence type="ECO:0000313" key="2">
    <source>
        <dbReference type="EMBL" id="AFM54667.1"/>
    </source>
</evidence>
<dbReference type="KEGG" id="vg:13405285"/>
<dbReference type="GeneID" id="13405285"/>
<protein>
    <submittedName>
        <fullName evidence="2">Phage portal protein</fullName>
    </submittedName>
</protein>
<keyword evidence="3" id="KW-1185">Reference proteome</keyword>
<dbReference type="OrthoDB" id="6888at10239"/>
<name>I6S2B7_9CAUD</name>
<proteinExistence type="predicted"/>
<organism evidence="2 3">
    <name type="scientific">Nonlabens phage P12024S</name>
    <dbReference type="NCBI Taxonomy" id="1168478"/>
    <lineage>
        <taxon>Viruses</taxon>
        <taxon>Duplodnaviria</taxon>
        <taxon>Heunggongvirae</taxon>
        <taxon>Uroviricota</taxon>
        <taxon>Caudoviricetes</taxon>
        <taxon>Inhavirus</taxon>
        <taxon>Inhavirus P12024S</taxon>
    </lineage>
</organism>